<keyword evidence="2" id="KW-0540">Nuclease</keyword>
<dbReference type="GeneID" id="93478642"/>
<dbReference type="EMBL" id="CP145892">
    <property type="protein sequence ID" value="WWP19544.1"/>
    <property type="molecule type" value="Genomic_DNA"/>
</dbReference>
<dbReference type="RefSeq" id="WP_017692510.1">
    <property type="nucleotide sequence ID" value="NZ_BCNV01000011.1"/>
</dbReference>
<reference evidence="3 6" key="4">
    <citation type="submission" date="2024-02" db="EMBL/GenBank/DDBJ databases">
        <title>Complete sequences of two Paenibacillus sp. strains and one Lysinibacillus strain isolated from the environment on STAA medium highlight biotechnological potential.</title>
        <authorList>
            <person name="Attere S.A."/>
            <person name="Piche L.C."/>
            <person name="Intertaglia L."/>
            <person name="Lami R."/>
            <person name="Charette S.J."/>
            <person name="Vincent A.T."/>
        </authorList>
    </citation>
    <scope>NUCLEOTIDE SEQUENCE [LARGE SCALE GENOMIC DNA]</scope>
    <source>
        <strain evidence="3 6">Y5S-7</strain>
    </source>
</reference>
<keyword evidence="2" id="KW-0378">Hydrolase</keyword>
<dbReference type="Proteomes" id="UP000069697">
    <property type="component" value="Unassembled WGS sequence"/>
</dbReference>
<protein>
    <submittedName>
        <fullName evidence="2">Restriction endonuclease subunit S</fullName>
    </submittedName>
</protein>
<dbReference type="GO" id="GO:0004519">
    <property type="term" value="F:endonuclease activity"/>
    <property type="evidence" value="ECO:0007669"/>
    <property type="project" value="UniProtKB-KW"/>
</dbReference>
<name>A0A124DYW9_PAEAM</name>
<organism evidence="1 4">
    <name type="scientific">Paenibacillus amylolyticus</name>
    <dbReference type="NCBI Taxonomy" id="1451"/>
    <lineage>
        <taxon>Bacteria</taxon>
        <taxon>Bacillati</taxon>
        <taxon>Bacillota</taxon>
        <taxon>Bacilli</taxon>
        <taxon>Bacillales</taxon>
        <taxon>Paenibacillaceae</taxon>
        <taxon>Paenibacillus</taxon>
    </lineage>
</organism>
<dbReference type="InterPro" id="IPR058705">
    <property type="entry name" value="A_ENA"/>
</dbReference>
<evidence type="ECO:0000313" key="6">
    <source>
        <dbReference type="Proteomes" id="UP001364764"/>
    </source>
</evidence>
<reference evidence="1 4" key="1">
    <citation type="journal article" date="2016" name="Genome Announc.">
        <title>Draft Genome Sequence of Paenibacillus amylolyticus Heshi-A3, Isolated from Fermented Rice Bran in a Japanese Fermented Seafood Dish.</title>
        <authorList>
            <person name="Akuzawa S."/>
            <person name="Nagaoka J."/>
            <person name="Kanekatsu M."/>
            <person name="Kubota E."/>
            <person name="Ohtake R."/>
            <person name="Suzuki T."/>
            <person name="Kanesaki Y."/>
        </authorList>
    </citation>
    <scope>NUCLEOTIDE SEQUENCE [LARGE SCALE GENOMIC DNA]</scope>
    <source>
        <strain evidence="1 4">Heshi-A3</strain>
    </source>
</reference>
<dbReference type="EMBL" id="MRTJ01000010">
    <property type="protein sequence ID" value="OMF11395.1"/>
    <property type="molecule type" value="Genomic_DNA"/>
</dbReference>
<gene>
    <name evidence="2" type="ORF">BK131_20790</name>
    <name evidence="1" type="ORF">PAHA3_5679</name>
    <name evidence="3" type="ORF">V6668_24215</name>
</gene>
<reference evidence="2 5" key="3">
    <citation type="submission" date="2016-11" db="EMBL/GenBank/DDBJ databases">
        <title>Paenibacillus species isolates.</title>
        <authorList>
            <person name="Beno S.M."/>
        </authorList>
    </citation>
    <scope>NUCLEOTIDE SEQUENCE [LARGE SCALE GENOMIC DNA]</scope>
    <source>
        <strain evidence="2 5">FSL H8-0246</strain>
    </source>
</reference>
<sequence>MSREQSLILMLDAAAKMQWNIALILEAKAIEAEKVRNWTLNHLNGDTFLTHGDQVGEPLKMHDQLVELLEGLTRMETGLCNNLKAVMVQNDSEDGGGMDGGMFGGMDLGDMGK</sequence>
<dbReference type="EMBL" id="BCNV01000011">
    <property type="protein sequence ID" value="GAS85545.1"/>
    <property type="molecule type" value="Genomic_DNA"/>
</dbReference>
<evidence type="ECO:0000313" key="3">
    <source>
        <dbReference type="EMBL" id="WWP19544.1"/>
    </source>
</evidence>
<reference evidence="4" key="2">
    <citation type="submission" date="2016-01" db="EMBL/GenBank/DDBJ databases">
        <title>Draft Genome Sequence of Paenibacillus amylolyticus Heshi-A3 that Was Isolated from Fermented Rice Bran with Aging Salted Mackerel, Which Was Named Heshiko as Traditional Fermented Seafood in Japan.</title>
        <authorList>
            <person name="Akuzawa S."/>
            <person name="Nakagawa J."/>
            <person name="Kanekatsu T."/>
            <person name="Kubota E."/>
            <person name="Ohtake R."/>
            <person name="Suzuki T."/>
            <person name="Kanesaki Y."/>
        </authorList>
    </citation>
    <scope>NUCLEOTIDE SEQUENCE [LARGE SCALE GENOMIC DNA]</scope>
    <source>
        <strain evidence="4">Heshi-A3</strain>
    </source>
</reference>
<evidence type="ECO:0000313" key="4">
    <source>
        <dbReference type="Proteomes" id="UP000069697"/>
    </source>
</evidence>
<evidence type="ECO:0000313" key="1">
    <source>
        <dbReference type="EMBL" id="GAS85545.1"/>
    </source>
</evidence>
<evidence type="ECO:0000313" key="2">
    <source>
        <dbReference type="EMBL" id="OMF11395.1"/>
    </source>
</evidence>
<dbReference type="Proteomes" id="UP000187134">
    <property type="component" value="Unassembled WGS sequence"/>
</dbReference>
<dbReference type="OrthoDB" id="2664174at2"/>
<dbReference type="AlphaFoldDB" id="A0A124DYW9"/>
<dbReference type="Proteomes" id="UP001364764">
    <property type="component" value="Chromosome"/>
</dbReference>
<evidence type="ECO:0000313" key="5">
    <source>
        <dbReference type="Proteomes" id="UP000187134"/>
    </source>
</evidence>
<keyword evidence="2" id="KW-0255">Endonuclease</keyword>
<proteinExistence type="predicted"/>
<accession>A0A124DYW9</accession>
<dbReference type="Pfam" id="PF26595">
    <property type="entry name" value="A_ENA"/>
    <property type="match status" value="1"/>
</dbReference>
<dbReference type="GeneID" id="32219304"/>